<proteinExistence type="inferred from homology"/>
<dbReference type="InterPro" id="IPR009081">
    <property type="entry name" value="PP-bd_ACP"/>
</dbReference>
<dbReference type="Gene3D" id="3.40.50.12780">
    <property type="entry name" value="N-terminal domain of ligase-like"/>
    <property type="match status" value="1"/>
</dbReference>
<dbReference type="InterPro" id="IPR000873">
    <property type="entry name" value="AMP-dep_synth/lig_dom"/>
</dbReference>
<evidence type="ECO:0000313" key="4">
    <source>
        <dbReference type="Proteomes" id="UP000306409"/>
    </source>
</evidence>
<dbReference type="RefSeq" id="WP_171003662.1">
    <property type="nucleotide sequence ID" value="NZ_CP061336.1"/>
</dbReference>
<dbReference type="GO" id="GO:0005886">
    <property type="term" value="C:plasma membrane"/>
    <property type="evidence" value="ECO:0007669"/>
    <property type="project" value="TreeGrafter"/>
</dbReference>
<keyword evidence="4" id="KW-1185">Reference proteome</keyword>
<dbReference type="KEGG" id="rher:EHE19_016490"/>
<evidence type="ECO:0000259" key="2">
    <source>
        <dbReference type="PROSITE" id="PS50075"/>
    </source>
</evidence>
<dbReference type="Proteomes" id="UP000306409">
    <property type="component" value="Chromosome"/>
</dbReference>
<dbReference type="PROSITE" id="PS50075">
    <property type="entry name" value="CARRIER"/>
    <property type="match status" value="1"/>
</dbReference>
<name>A0A7H1VM31_9FIRM</name>
<comment type="similarity">
    <text evidence="1">Belongs to the ATP-dependent AMP-binding enzyme family.</text>
</comment>
<dbReference type="AlphaFoldDB" id="A0A7H1VM31"/>
<reference evidence="3 4" key="1">
    <citation type="submission" date="2020-09" db="EMBL/GenBank/DDBJ databases">
        <title>Characterization and genome sequencing of Ruminiclostridium sp. nov. MA18.</title>
        <authorList>
            <person name="Rettenmaier R."/>
            <person name="Kowollik M.-L."/>
            <person name="Liebl W."/>
            <person name="Zverlov V."/>
        </authorList>
    </citation>
    <scope>NUCLEOTIDE SEQUENCE [LARGE SCALE GENOMIC DNA]</scope>
    <source>
        <strain evidence="3 4">MA18</strain>
    </source>
</reference>
<dbReference type="PANTHER" id="PTHR22754">
    <property type="entry name" value="DISCO-INTERACTING PROTEIN 2 DIP2 -RELATED"/>
    <property type="match status" value="1"/>
</dbReference>
<dbReference type="Gene3D" id="3.30.300.30">
    <property type="match status" value="1"/>
</dbReference>
<dbReference type="GO" id="GO:0070566">
    <property type="term" value="F:adenylyltransferase activity"/>
    <property type="evidence" value="ECO:0007669"/>
    <property type="project" value="TreeGrafter"/>
</dbReference>
<dbReference type="Pfam" id="PF00501">
    <property type="entry name" value="AMP-binding"/>
    <property type="match status" value="1"/>
</dbReference>
<dbReference type="InterPro" id="IPR036736">
    <property type="entry name" value="ACP-like_sf"/>
</dbReference>
<dbReference type="SUPFAM" id="SSF47336">
    <property type="entry name" value="ACP-like"/>
    <property type="match status" value="1"/>
</dbReference>
<dbReference type="Pfam" id="PF00550">
    <property type="entry name" value="PP-binding"/>
    <property type="match status" value="1"/>
</dbReference>
<dbReference type="PROSITE" id="PS00455">
    <property type="entry name" value="AMP_BINDING"/>
    <property type="match status" value="1"/>
</dbReference>
<accession>A0A7H1VM31</accession>
<protein>
    <submittedName>
        <fullName evidence="3">Non-ribosomal peptide synthetase</fullName>
    </submittedName>
</protein>
<sequence length="653" mass="73290">MFKSLIDMLNTNKSDDVGITFILNENSEKFVSYNNLFEKAACSLHVLQSKGIKPGDKVILQIEDLEKYIYSLWACILGGIIPVPLSVGITDEQIARLFRVYNLLEQPYVLTTDGVFKTIKRFEENVVYGMDCKFDHGQVILYDEIDQGIQKGIIYDAGLDDIALIMFSSGSTGEPKGVKTTHRNILVTNEDLIEKFNVDSSDVSLHWMPLTHMVGIVFCHLFPIMTSTPQYLMDKMVYIRSPKIWLNKICEHRATILLTANFGMKYLMSKVDKNENNGWDLSHIKVITIGGELLSSSLFDSFLLFFKDYGIKKCMISPVYGVTEAMVVACVSQEKVINSYCLDRGSLSIGSDIKENLQEGITFVGLGTPPKRCKVRICDNEDNILAEGKVGHIQVSGPNVTPGYYLPVNDAFSADDWYKTGDVGFIQNEEVIITGRAKEMIIVNMVNYYLFDIESVIEKVDHSLVGNIAACGIINKDTLEDDVILFIQNEGNEQQRLSELISGIKYSVKSKIGLDIKYVIPLKELPRTGVGKVGRIVLKNRYLNGEFNEIIAKTNLISTDKKNESDEQYNGIDVSEKLIEIIKSVLKIENVMLSDNIFELDVQSLTAMQIAVEIEDYFGILFELRGLYENPSVGDISNKIKELLVEKSTANGI</sequence>
<dbReference type="EMBL" id="CP061336">
    <property type="protein sequence ID" value="QNU66443.1"/>
    <property type="molecule type" value="Genomic_DNA"/>
</dbReference>
<evidence type="ECO:0000256" key="1">
    <source>
        <dbReference type="ARBA" id="ARBA00006432"/>
    </source>
</evidence>
<dbReference type="GO" id="GO:0006633">
    <property type="term" value="P:fatty acid biosynthetic process"/>
    <property type="evidence" value="ECO:0007669"/>
    <property type="project" value="TreeGrafter"/>
</dbReference>
<dbReference type="InterPro" id="IPR042099">
    <property type="entry name" value="ANL_N_sf"/>
</dbReference>
<organism evidence="3 4">
    <name type="scientific">Ruminiclostridium herbifermentans</name>
    <dbReference type="NCBI Taxonomy" id="2488810"/>
    <lineage>
        <taxon>Bacteria</taxon>
        <taxon>Bacillati</taxon>
        <taxon>Bacillota</taxon>
        <taxon>Clostridia</taxon>
        <taxon>Eubacteriales</taxon>
        <taxon>Oscillospiraceae</taxon>
        <taxon>Ruminiclostridium</taxon>
    </lineage>
</organism>
<dbReference type="InterPro" id="IPR045851">
    <property type="entry name" value="AMP-bd_C_sf"/>
</dbReference>
<gene>
    <name evidence="3" type="ORF">EHE19_016490</name>
</gene>
<dbReference type="SUPFAM" id="SSF56801">
    <property type="entry name" value="Acetyl-CoA synthetase-like"/>
    <property type="match status" value="1"/>
</dbReference>
<dbReference type="Gene3D" id="1.10.1200.10">
    <property type="entry name" value="ACP-like"/>
    <property type="match status" value="1"/>
</dbReference>
<evidence type="ECO:0000313" key="3">
    <source>
        <dbReference type="EMBL" id="QNU66443.1"/>
    </source>
</evidence>
<dbReference type="PANTHER" id="PTHR22754:SF32">
    <property type="entry name" value="DISCO-INTERACTING PROTEIN 2"/>
    <property type="match status" value="1"/>
</dbReference>
<feature type="domain" description="Carrier" evidence="2">
    <location>
        <begin position="569"/>
        <end position="644"/>
    </location>
</feature>
<dbReference type="InterPro" id="IPR020845">
    <property type="entry name" value="AMP-binding_CS"/>
</dbReference>